<dbReference type="Pfam" id="PF06108">
    <property type="entry name" value="DUF952"/>
    <property type="match status" value="1"/>
</dbReference>
<protein>
    <recommendedName>
        <fullName evidence="3">DUF952 domain-containing protein</fullName>
    </recommendedName>
</protein>
<sequence length="113" mass="12290">MGLIYKILRAPEWEALQSQGQSAGAPIDIVDGYIHFSTAETVAQTVAKYFEGMEGLMILALEDAPLGNALKYEVARGGALFPHLYGPLRMADVLWAKPLPLVEGTHHFPQGVL</sequence>
<gene>
    <name evidence="1" type="ORF">GCM10007939_12350</name>
</gene>
<organism evidence="1 2">
    <name type="scientific">Amylibacter marinus</name>
    <dbReference type="NCBI Taxonomy" id="1475483"/>
    <lineage>
        <taxon>Bacteria</taxon>
        <taxon>Pseudomonadati</taxon>
        <taxon>Pseudomonadota</taxon>
        <taxon>Alphaproteobacteria</taxon>
        <taxon>Rhodobacterales</taxon>
        <taxon>Paracoccaceae</taxon>
        <taxon>Amylibacter</taxon>
    </lineage>
</organism>
<dbReference type="PANTHER" id="PTHR34129:SF1">
    <property type="entry name" value="DUF952 DOMAIN-CONTAINING PROTEIN"/>
    <property type="match status" value="1"/>
</dbReference>
<evidence type="ECO:0008006" key="3">
    <source>
        <dbReference type="Google" id="ProtNLM"/>
    </source>
</evidence>
<keyword evidence="2" id="KW-1185">Reference proteome</keyword>
<evidence type="ECO:0000313" key="2">
    <source>
        <dbReference type="Proteomes" id="UP001156694"/>
    </source>
</evidence>
<dbReference type="Gene3D" id="3.20.170.20">
    <property type="entry name" value="Protein of unknown function DUF952"/>
    <property type="match status" value="1"/>
</dbReference>
<accession>A0ABQ5VUU7</accession>
<dbReference type="RefSeq" id="WP_284377041.1">
    <property type="nucleotide sequence ID" value="NZ_BSNN01000002.1"/>
</dbReference>
<dbReference type="PANTHER" id="PTHR34129">
    <property type="entry name" value="BLR1139 PROTEIN"/>
    <property type="match status" value="1"/>
</dbReference>
<reference evidence="2" key="1">
    <citation type="journal article" date="2019" name="Int. J. Syst. Evol. Microbiol.">
        <title>The Global Catalogue of Microorganisms (GCM) 10K type strain sequencing project: providing services to taxonomists for standard genome sequencing and annotation.</title>
        <authorList>
            <consortium name="The Broad Institute Genomics Platform"/>
            <consortium name="The Broad Institute Genome Sequencing Center for Infectious Disease"/>
            <person name="Wu L."/>
            <person name="Ma J."/>
        </authorList>
    </citation>
    <scope>NUCLEOTIDE SEQUENCE [LARGE SCALE GENOMIC DNA]</scope>
    <source>
        <strain evidence="2">NBRC 110140</strain>
    </source>
</reference>
<evidence type="ECO:0000313" key="1">
    <source>
        <dbReference type="EMBL" id="GLQ34952.1"/>
    </source>
</evidence>
<dbReference type="InterPro" id="IPR009297">
    <property type="entry name" value="DUF952"/>
</dbReference>
<dbReference type="Proteomes" id="UP001156694">
    <property type="component" value="Unassembled WGS sequence"/>
</dbReference>
<dbReference type="SUPFAM" id="SSF56399">
    <property type="entry name" value="ADP-ribosylation"/>
    <property type="match status" value="1"/>
</dbReference>
<dbReference type="EMBL" id="BSNN01000002">
    <property type="protein sequence ID" value="GLQ34952.1"/>
    <property type="molecule type" value="Genomic_DNA"/>
</dbReference>
<name>A0ABQ5VUU7_9RHOB</name>
<comment type="caution">
    <text evidence="1">The sequence shown here is derived from an EMBL/GenBank/DDBJ whole genome shotgun (WGS) entry which is preliminary data.</text>
</comment>
<proteinExistence type="predicted"/>